<sequence length="216" mass="22087">MTIESAVHACKPVDQNKAACAGDVLGISAAFSAVVAYLSGVASICPVPVNVKAMCASDIADINYGIGTLDLRARATEEKELILEDRKSNAMAMCVINAAEAAASIRHAVLGIRASIHTCSQVAQDAREERDIPSTCSADISQVLQPFFLVMAYLSNAAALGGDTLIVGAACANWVLPVVAGLSEIAAGASGAAGDCAKVPSMVVPLGESNRDRGAR</sequence>
<gene>
    <name evidence="1" type="ORF">PCOR1329_LOCUS60889</name>
</gene>
<comment type="caution">
    <text evidence="1">The sequence shown here is derived from an EMBL/GenBank/DDBJ whole genome shotgun (WGS) entry which is preliminary data.</text>
</comment>
<proteinExistence type="predicted"/>
<evidence type="ECO:0008006" key="3">
    <source>
        <dbReference type="Google" id="ProtNLM"/>
    </source>
</evidence>
<evidence type="ECO:0000313" key="1">
    <source>
        <dbReference type="EMBL" id="CAK0876583.1"/>
    </source>
</evidence>
<keyword evidence="2" id="KW-1185">Reference proteome</keyword>
<reference evidence="1" key="1">
    <citation type="submission" date="2023-10" db="EMBL/GenBank/DDBJ databases">
        <authorList>
            <person name="Chen Y."/>
            <person name="Shah S."/>
            <person name="Dougan E. K."/>
            <person name="Thang M."/>
            <person name="Chan C."/>
        </authorList>
    </citation>
    <scope>NUCLEOTIDE SEQUENCE [LARGE SCALE GENOMIC DNA]</scope>
</reference>
<name>A0ABN9VVS7_9DINO</name>
<accession>A0ABN9VVS7</accession>
<dbReference type="Proteomes" id="UP001189429">
    <property type="component" value="Unassembled WGS sequence"/>
</dbReference>
<protein>
    <recommendedName>
        <fullName evidence="3">H(+)-exporting diphosphatase</fullName>
    </recommendedName>
</protein>
<organism evidence="1 2">
    <name type="scientific">Prorocentrum cordatum</name>
    <dbReference type="NCBI Taxonomy" id="2364126"/>
    <lineage>
        <taxon>Eukaryota</taxon>
        <taxon>Sar</taxon>
        <taxon>Alveolata</taxon>
        <taxon>Dinophyceae</taxon>
        <taxon>Prorocentrales</taxon>
        <taxon>Prorocentraceae</taxon>
        <taxon>Prorocentrum</taxon>
    </lineage>
</organism>
<dbReference type="EMBL" id="CAUYUJ010017642">
    <property type="protein sequence ID" value="CAK0876583.1"/>
    <property type="molecule type" value="Genomic_DNA"/>
</dbReference>
<evidence type="ECO:0000313" key="2">
    <source>
        <dbReference type="Proteomes" id="UP001189429"/>
    </source>
</evidence>